<dbReference type="GO" id="GO:0004798">
    <property type="term" value="F:dTMP kinase activity"/>
    <property type="evidence" value="ECO:0007669"/>
    <property type="project" value="UniProtKB-EC"/>
</dbReference>
<dbReference type="InterPro" id="IPR039430">
    <property type="entry name" value="Thymidylate_kin-like_dom"/>
</dbReference>
<feature type="domain" description="Thymidylate kinase-like" evidence="9">
    <location>
        <begin position="12"/>
        <end position="200"/>
    </location>
</feature>
<dbReference type="Pfam" id="PF02223">
    <property type="entry name" value="Thymidylate_kin"/>
    <property type="match status" value="1"/>
</dbReference>
<comment type="catalytic activity">
    <reaction evidence="8">
        <text>dTMP + ATP = dTDP + ADP</text>
        <dbReference type="Rhea" id="RHEA:13517"/>
        <dbReference type="ChEBI" id="CHEBI:30616"/>
        <dbReference type="ChEBI" id="CHEBI:58369"/>
        <dbReference type="ChEBI" id="CHEBI:63528"/>
        <dbReference type="ChEBI" id="CHEBI:456216"/>
        <dbReference type="EC" id="2.7.4.9"/>
    </reaction>
</comment>
<evidence type="ECO:0000256" key="4">
    <source>
        <dbReference type="ARBA" id="ARBA00022727"/>
    </source>
</evidence>
<dbReference type="GO" id="GO:0005829">
    <property type="term" value="C:cytosol"/>
    <property type="evidence" value="ECO:0007669"/>
    <property type="project" value="TreeGrafter"/>
</dbReference>
<dbReference type="EMBL" id="UOFR01000003">
    <property type="protein sequence ID" value="VAW90667.1"/>
    <property type="molecule type" value="Genomic_DNA"/>
</dbReference>
<dbReference type="EC" id="2.7.4.9" evidence="2"/>
<keyword evidence="7" id="KW-0067">ATP-binding</keyword>
<protein>
    <recommendedName>
        <fullName evidence="2">dTMP kinase</fullName>
        <ecNumber evidence="2">2.7.4.9</ecNumber>
    </recommendedName>
</protein>
<accession>A0A3B0ZTL1</accession>
<organism evidence="10">
    <name type="scientific">hydrothermal vent metagenome</name>
    <dbReference type="NCBI Taxonomy" id="652676"/>
    <lineage>
        <taxon>unclassified sequences</taxon>
        <taxon>metagenomes</taxon>
        <taxon>ecological metagenomes</taxon>
    </lineage>
</organism>
<dbReference type="GO" id="GO:0005524">
    <property type="term" value="F:ATP binding"/>
    <property type="evidence" value="ECO:0007669"/>
    <property type="project" value="UniProtKB-KW"/>
</dbReference>
<dbReference type="CDD" id="cd01672">
    <property type="entry name" value="TMPK"/>
    <property type="match status" value="1"/>
</dbReference>
<dbReference type="GO" id="GO:0006227">
    <property type="term" value="P:dUDP biosynthetic process"/>
    <property type="evidence" value="ECO:0007669"/>
    <property type="project" value="TreeGrafter"/>
</dbReference>
<evidence type="ECO:0000256" key="2">
    <source>
        <dbReference type="ARBA" id="ARBA00012980"/>
    </source>
</evidence>
<dbReference type="NCBIfam" id="TIGR00041">
    <property type="entry name" value="DTMP_kinase"/>
    <property type="match status" value="1"/>
</dbReference>
<evidence type="ECO:0000313" key="10">
    <source>
        <dbReference type="EMBL" id="VAW90667.1"/>
    </source>
</evidence>
<evidence type="ECO:0000256" key="7">
    <source>
        <dbReference type="ARBA" id="ARBA00022840"/>
    </source>
</evidence>
<evidence type="ECO:0000256" key="8">
    <source>
        <dbReference type="ARBA" id="ARBA00048743"/>
    </source>
</evidence>
<evidence type="ECO:0000256" key="1">
    <source>
        <dbReference type="ARBA" id="ARBA00009776"/>
    </source>
</evidence>
<evidence type="ECO:0000256" key="3">
    <source>
        <dbReference type="ARBA" id="ARBA00022679"/>
    </source>
</evidence>
<evidence type="ECO:0000256" key="5">
    <source>
        <dbReference type="ARBA" id="ARBA00022741"/>
    </source>
</evidence>
<gene>
    <name evidence="10" type="ORF">MNBD_GAMMA21-1747</name>
</gene>
<dbReference type="SUPFAM" id="SSF52540">
    <property type="entry name" value="P-loop containing nucleoside triphosphate hydrolases"/>
    <property type="match status" value="1"/>
</dbReference>
<dbReference type="FunFam" id="3.40.50.300:FF:000225">
    <property type="entry name" value="Thymidylate kinase"/>
    <property type="match status" value="1"/>
</dbReference>
<dbReference type="GO" id="GO:0006233">
    <property type="term" value="P:dTDP biosynthetic process"/>
    <property type="evidence" value="ECO:0007669"/>
    <property type="project" value="InterPro"/>
</dbReference>
<evidence type="ECO:0000259" key="9">
    <source>
        <dbReference type="Pfam" id="PF02223"/>
    </source>
</evidence>
<keyword evidence="4" id="KW-0545">Nucleotide biosynthesis</keyword>
<sequence>MSVSTSGKFITIEGGEGAGKSTNIKFIVDFLEHKGINVIQTREPGGTPLAERIREILLDKTETSIHSDTELLLMFAARAQHLNEVILPAIKNGKWIVCDRFTDATFAYQGGGRGIDIHRIEKLETWVQGNLRPDLTLIFDLPIEVGLERAGKRSEPDRFELENIDFFKRVRNTYLERARQNPDKYAVINAEPELEDVQQELSHVLEQLTANT</sequence>
<dbReference type="InterPro" id="IPR027417">
    <property type="entry name" value="P-loop_NTPase"/>
</dbReference>
<evidence type="ECO:0000256" key="6">
    <source>
        <dbReference type="ARBA" id="ARBA00022777"/>
    </source>
</evidence>
<dbReference type="InterPro" id="IPR018094">
    <property type="entry name" value="Thymidylate_kinase"/>
</dbReference>
<keyword evidence="3 10" id="KW-0808">Transferase</keyword>
<comment type="similarity">
    <text evidence="1">Belongs to the thymidylate kinase family.</text>
</comment>
<dbReference type="AlphaFoldDB" id="A0A3B0ZTL1"/>
<proteinExistence type="inferred from homology"/>
<reference evidence="10" key="1">
    <citation type="submission" date="2018-06" db="EMBL/GenBank/DDBJ databases">
        <authorList>
            <person name="Zhirakovskaya E."/>
        </authorList>
    </citation>
    <scope>NUCLEOTIDE SEQUENCE</scope>
</reference>
<name>A0A3B0ZTL1_9ZZZZ</name>
<dbReference type="HAMAP" id="MF_00165">
    <property type="entry name" value="Thymidylate_kinase"/>
    <property type="match status" value="1"/>
</dbReference>
<dbReference type="GO" id="GO:0006235">
    <property type="term" value="P:dTTP biosynthetic process"/>
    <property type="evidence" value="ECO:0007669"/>
    <property type="project" value="TreeGrafter"/>
</dbReference>
<dbReference type="Gene3D" id="3.40.50.300">
    <property type="entry name" value="P-loop containing nucleotide triphosphate hydrolases"/>
    <property type="match status" value="1"/>
</dbReference>
<dbReference type="PANTHER" id="PTHR10344">
    <property type="entry name" value="THYMIDYLATE KINASE"/>
    <property type="match status" value="1"/>
</dbReference>
<keyword evidence="5" id="KW-0547">Nucleotide-binding</keyword>
<dbReference type="PANTHER" id="PTHR10344:SF4">
    <property type="entry name" value="UMP-CMP KINASE 2, MITOCHONDRIAL"/>
    <property type="match status" value="1"/>
</dbReference>
<keyword evidence="6 10" id="KW-0418">Kinase</keyword>